<gene>
    <name evidence="1" type="ORF">ACFOOI_02060</name>
</gene>
<proteinExistence type="predicted"/>
<evidence type="ECO:0000313" key="1">
    <source>
        <dbReference type="EMBL" id="MFC3809427.1"/>
    </source>
</evidence>
<reference evidence="2" key="1">
    <citation type="journal article" date="2019" name="Int. J. Syst. Evol. Microbiol.">
        <title>The Global Catalogue of Microorganisms (GCM) 10K type strain sequencing project: providing services to taxonomists for standard genome sequencing and annotation.</title>
        <authorList>
            <consortium name="The Broad Institute Genomics Platform"/>
            <consortium name="The Broad Institute Genome Sequencing Center for Infectious Disease"/>
            <person name="Wu L."/>
            <person name="Ma J."/>
        </authorList>
    </citation>
    <scope>NUCLEOTIDE SEQUENCE [LARGE SCALE GENOMIC DNA]</scope>
    <source>
        <strain evidence="2">CECT 7956</strain>
    </source>
</reference>
<sequence>MNSAEHIGGNLYLNTNEVEVVDFLIDNNLFPKNLGETFIATNFTGMDFNLVFYNNQDEEQRFMHFRFYDFASNVDTFQYLVSMFKFLAEKNYALYTPVQRKLEQMIYMLPTYKALFKYKQNENSDEYQSEDSSLY</sequence>
<keyword evidence="2" id="KW-1185">Reference proteome</keyword>
<evidence type="ECO:0000313" key="2">
    <source>
        <dbReference type="Proteomes" id="UP001595616"/>
    </source>
</evidence>
<name>A0ABV7YTA2_9BACT</name>
<accession>A0ABV7YTA2</accession>
<dbReference type="RefSeq" id="WP_379834464.1">
    <property type="nucleotide sequence ID" value="NZ_JBHRYQ010000001.1"/>
</dbReference>
<organism evidence="1 2">
    <name type="scientific">Lacihabitans lacunae</name>
    <dbReference type="NCBI Taxonomy" id="1028214"/>
    <lineage>
        <taxon>Bacteria</taxon>
        <taxon>Pseudomonadati</taxon>
        <taxon>Bacteroidota</taxon>
        <taxon>Cytophagia</taxon>
        <taxon>Cytophagales</taxon>
        <taxon>Leadbetterellaceae</taxon>
        <taxon>Lacihabitans</taxon>
    </lineage>
</organism>
<dbReference type="EMBL" id="JBHRYQ010000001">
    <property type="protein sequence ID" value="MFC3809427.1"/>
    <property type="molecule type" value="Genomic_DNA"/>
</dbReference>
<dbReference type="Proteomes" id="UP001595616">
    <property type="component" value="Unassembled WGS sequence"/>
</dbReference>
<protein>
    <submittedName>
        <fullName evidence="1">Uncharacterized protein</fullName>
    </submittedName>
</protein>
<comment type="caution">
    <text evidence="1">The sequence shown here is derived from an EMBL/GenBank/DDBJ whole genome shotgun (WGS) entry which is preliminary data.</text>
</comment>